<dbReference type="RefSeq" id="WP_074561338.1">
    <property type="nucleotide sequence ID" value="NZ_FNKE01000003.1"/>
</dbReference>
<dbReference type="Pfam" id="PF07099">
    <property type="entry name" value="DUF1361"/>
    <property type="match status" value="1"/>
</dbReference>
<keyword evidence="1" id="KW-0472">Membrane</keyword>
<dbReference type="EMBL" id="FNKE01000003">
    <property type="protein sequence ID" value="SDQ48425.1"/>
    <property type="molecule type" value="Genomic_DNA"/>
</dbReference>
<name>A0A1H1B8Y2_STREI</name>
<keyword evidence="1" id="KW-1133">Transmembrane helix</keyword>
<evidence type="ECO:0000313" key="2">
    <source>
        <dbReference type="EMBL" id="SDQ48425.1"/>
    </source>
</evidence>
<proteinExistence type="predicted"/>
<reference evidence="2 3" key="1">
    <citation type="submission" date="2016-10" db="EMBL/GenBank/DDBJ databases">
        <authorList>
            <person name="de Groot N.N."/>
        </authorList>
    </citation>
    <scope>NUCLEOTIDE SEQUENCE [LARGE SCALE GENOMIC DNA]</scope>
    <source>
        <strain evidence="2 3">Sb05</strain>
    </source>
</reference>
<feature type="transmembrane region" description="Helical" evidence="1">
    <location>
        <begin position="89"/>
        <end position="112"/>
    </location>
</feature>
<evidence type="ECO:0000313" key="3">
    <source>
        <dbReference type="Proteomes" id="UP000182870"/>
    </source>
</evidence>
<feature type="transmembrane region" description="Helical" evidence="1">
    <location>
        <begin position="31"/>
        <end position="51"/>
    </location>
</feature>
<dbReference type="OrthoDB" id="4540541at2"/>
<feature type="transmembrane region" description="Helical" evidence="1">
    <location>
        <begin position="58"/>
        <end position="77"/>
    </location>
</feature>
<dbReference type="InterPro" id="IPR009793">
    <property type="entry name" value="DUF1361"/>
</dbReference>
<sequence>MFKLKIGYLIPIILIGNAFYINFIDFYGPDLVWNMILSAVAYYFILVANAIRHQTSVFARILVVCWFFFYPNTFYMLTDIVHMEFVGNILADSSCLALYFAFISSILFGVFCGIESIKEFLKFYPLYWGKGRIFFFVGLSLLSSFAIHIGRYARLNSWDIISNPLLVVKELIDVLPQNGLQFVLGYTILQFWILVFSTAESE</sequence>
<protein>
    <recommendedName>
        <fullName evidence="4">DUF1361 domain-containing protein</fullName>
    </recommendedName>
</protein>
<keyword evidence="1" id="KW-0812">Transmembrane</keyword>
<feature type="transmembrane region" description="Helical" evidence="1">
    <location>
        <begin position="179"/>
        <end position="199"/>
    </location>
</feature>
<feature type="transmembrane region" description="Helical" evidence="1">
    <location>
        <begin position="133"/>
        <end position="153"/>
    </location>
</feature>
<feature type="transmembrane region" description="Helical" evidence="1">
    <location>
        <begin position="7"/>
        <end position="25"/>
    </location>
</feature>
<dbReference type="AlphaFoldDB" id="A0A1H1B8Y2"/>
<gene>
    <name evidence="2" type="ORF">SAMN05216392_1827</name>
</gene>
<evidence type="ECO:0000256" key="1">
    <source>
        <dbReference type="SAM" id="Phobius"/>
    </source>
</evidence>
<organism evidence="2 3">
    <name type="scientific">Streptococcus equinus</name>
    <name type="common">Streptococcus bovis</name>
    <dbReference type="NCBI Taxonomy" id="1335"/>
    <lineage>
        <taxon>Bacteria</taxon>
        <taxon>Bacillati</taxon>
        <taxon>Bacillota</taxon>
        <taxon>Bacilli</taxon>
        <taxon>Lactobacillales</taxon>
        <taxon>Streptococcaceae</taxon>
        <taxon>Streptococcus</taxon>
    </lineage>
</organism>
<accession>A0A1H1B8Y2</accession>
<dbReference type="Proteomes" id="UP000182870">
    <property type="component" value="Unassembled WGS sequence"/>
</dbReference>
<evidence type="ECO:0008006" key="4">
    <source>
        <dbReference type="Google" id="ProtNLM"/>
    </source>
</evidence>